<sequence>MPTNAPQPPDFPWTSLRFAISTTSQSQSQSESKTHIPPLLRRLSLSFNFSYCAPEKHNQQQGRILPGKLQSGRGGGMPLSI</sequence>
<gene>
    <name evidence="2" type="ORF">HDC08316</name>
</gene>
<organism evidence="2">
    <name type="scientific">Drosophila melanogaster</name>
    <name type="common">Fruit fly</name>
    <dbReference type="NCBI Taxonomy" id="7227"/>
    <lineage>
        <taxon>Eukaryota</taxon>
        <taxon>Metazoa</taxon>
        <taxon>Ecdysozoa</taxon>
        <taxon>Arthropoda</taxon>
        <taxon>Hexapoda</taxon>
        <taxon>Insecta</taxon>
        <taxon>Pterygota</taxon>
        <taxon>Neoptera</taxon>
        <taxon>Endopterygota</taxon>
        <taxon>Diptera</taxon>
        <taxon>Brachycera</taxon>
        <taxon>Muscomorpha</taxon>
        <taxon>Ephydroidea</taxon>
        <taxon>Drosophilidae</taxon>
        <taxon>Drosophila</taxon>
        <taxon>Sophophora</taxon>
    </lineage>
</organism>
<feature type="region of interest" description="Disordered" evidence="1">
    <location>
        <begin position="56"/>
        <end position="81"/>
    </location>
</feature>
<feature type="compositionally biased region" description="Gly residues" evidence="1">
    <location>
        <begin position="72"/>
        <end position="81"/>
    </location>
</feature>
<protein>
    <submittedName>
        <fullName evidence="2">HDC08316</fullName>
    </submittedName>
</protein>
<proteinExistence type="predicted"/>
<dbReference type="EMBL" id="BK001921">
    <property type="protein sequence ID" value="DAA02767.1"/>
    <property type="molecule type" value="Genomic_DNA"/>
</dbReference>
<accession>Q6ILU5</accession>
<evidence type="ECO:0000313" key="2">
    <source>
        <dbReference type="EMBL" id="DAA02767.1"/>
    </source>
</evidence>
<dbReference type="AlphaFoldDB" id="Q6ILU5"/>
<reference evidence="2" key="1">
    <citation type="journal article" date="2003" name="Genome Biol.">
        <title>An integrated gene annotation and transcriptional profiling approach towards the full gene content of the Drosophila genome.</title>
        <authorList>
            <person name="Hild M."/>
            <person name="Beckmann B."/>
            <person name="Haas S.A."/>
            <person name="Koch B."/>
            <person name="Solovyev V."/>
            <person name="Busold C."/>
            <person name="Fellenberg K."/>
            <person name="Boutros M."/>
            <person name="Vingron M."/>
            <person name="Sauer F."/>
            <person name="Hoheisel J.D."/>
            <person name="Paro R."/>
        </authorList>
    </citation>
    <scope>NUCLEOTIDE SEQUENCE</scope>
</reference>
<evidence type="ECO:0000256" key="1">
    <source>
        <dbReference type="SAM" id="MobiDB-lite"/>
    </source>
</evidence>
<name>Q6ILU5_DROME</name>